<protein>
    <submittedName>
        <fullName evidence="2">Uncharacterized protein</fullName>
    </submittedName>
</protein>
<accession>A0A645JIX0</accession>
<sequence>MKRFHASDIIIDGNRLFPITPGYMSGIQQILCFGSRFYDFLRIIYCLRQIARHKSTPNDSTFHLKFGILVIFEFVVIVQRFFVFTKFNQTLAYVHDGGFIVGFQKISMLIKFKRFGKLAKQTVAKGNFPYCPQIVRLNNIGFQVSIQR</sequence>
<comment type="caution">
    <text evidence="2">The sequence shown here is derived from an EMBL/GenBank/DDBJ whole genome shotgun (WGS) entry which is preliminary data.</text>
</comment>
<feature type="transmembrane region" description="Helical" evidence="1">
    <location>
        <begin position="62"/>
        <end position="84"/>
    </location>
</feature>
<evidence type="ECO:0000256" key="1">
    <source>
        <dbReference type="SAM" id="Phobius"/>
    </source>
</evidence>
<dbReference type="EMBL" id="VSSQ01143328">
    <property type="protein sequence ID" value="MPN63625.1"/>
    <property type="molecule type" value="Genomic_DNA"/>
</dbReference>
<gene>
    <name evidence="2" type="ORF">SDC9_211389</name>
</gene>
<keyword evidence="1" id="KW-0472">Membrane</keyword>
<dbReference type="AlphaFoldDB" id="A0A645JIX0"/>
<name>A0A645JIX0_9ZZZZ</name>
<proteinExistence type="predicted"/>
<evidence type="ECO:0000313" key="2">
    <source>
        <dbReference type="EMBL" id="MPN63625.1"/>
    </source>
</evidence>
<keyword evidence="1" id="KW-1133">Transmembrane helix</keyword>
<organism evidence="2">
    <name type="scientific">bioreactor metagenome</name>
    <dbReference type="NCBI Taxonomy" id="1076179"/>
    <lineage>
        <taxon>unclassified sequences</taxon>
        <taxon>metagenomes</taxon>
        <taxon>ecological metagenomes</taxon>
    </lineage>
</organism>
<keyword evidence="1" id="KW-0812">Transmembrane</keyword>
<reference evidence="2" key="1">
    <citation type="submission" date="2019-08" db="EMBL/GenBank/DDBJ databases">
        <authorList>
            <person name="Kucharzyk K."/>
            <person name="Murdoch R.W."/>
            <person name="Higgins S."/>
            <person name="Loffler F."/>
        </authorList>
    </citation>
    <scope>NUCLEOTIDE SEQUENCE</scope>
</reference>